<sequence length="34" mass="3574">MSKLVSLDILNTKLPSSISDGSLCESLGDNHNGK</sequence>
<accession>A0A1L3NE39</accession>
<organism evidence="1 2">
    <name type="scientific">Clostridium sporogenes</name>
    <dbReference type="NCBI Taxonomy" id="1509"/>
    <lineage>
        <taxon>Bacteria</taxon>
        <taxon>Bacillati</taxon>
        <taxon>Bacillota</taxon>
        <taxon>Clostridia</taxon>
        <taxon>Eubacteriales</taxon>
        <taxon>Clostridiaceae</taxon>
        <taxon>Clostridium</taxon>
    </lineage>
</organism>
<reference evidence="1 2" key="1">
    <citation type="submission" date="2015-11" db="EMBL/GenBank/DDBJ databases">
        <authorList>
            <person name="Hill K.K."/>
            <person name="Shirey T.B."/>
            <person name="Raphael B."/>
            <person name="Daligault H.E."/>
            <person name="Davenport K.W."/>
            <person name="Bruce D.C."/>
            <person name="Foley B.T."/>
            <person name="Johnson S.L."/>
        </authorList>
    </citation>
    <scope>NUCLEOTIDE SEQUENCE [LARGE SCALE GENOMIC DNA]</scope>
    <source>
        <strain evidence="1 2">CDC_1632</strain>
    </source>
</reference>
<protein>
    <submittedName>
        <fullName evidence="1">Uncharacterized protein</fullName>
    </submittedName>
</protein>
<dbReference type="AlphaFoldDB" id="A0A1L3NE39"/>
<evidence type="ECO:0000313" key="2">
    <source>
        <dbReference type="Proteomes" id="UP000182204"/>
    </source>
</evidence>
<dbReference type="EMBL" id="CP013243">
    <property type="protein sequence ID" value="APH14386.1"/>
    <property type="molecule type" value="Genomic_DNA"/>
</dbReference>
<gene>
    <name evidence="1" type="ORF">NPD5_1213</name>
</gene>
<evidence type="ECO:0000313" key="1">
    <source>
        <dbReference type="EMBL" id="APH14386.1"/>
    </source>
</evidence>
<name>A0A1L3NE39_CLOSG</name>
<proteinExistence type="predicted"/>
<dbReference type="Proteomes" id="UP000182204">
    <property type="component" value="Chromosome"/>
</dbReference>